<evidence type="ECO:0000313" key="2">
    <source>
        <dbReference type="Proteomes" id="UP000218238"/>
    </source>
</evidence>
<gene>
    <name evidence="1" type="ORF">CK510_17880</name>
</gene>
<dbReference type="EMBL" id="NTFS01000209">
    <property type="protein sequence ID" value="PAX52703.1"/>
    <property type="molecule type" value="Genomic_DNA"/>
</dbReference>
<reference evidence="1 2" key="1">
    <citation type="submission" date="2017-08" db="EMBL/GenBank/DDBJ databases">
        <title>Draft genome sequence of filamentous cyanobacterium Calothrix elsteri CCALA 953.</title>
        <authorList>
            <person name="Gagunashvili A.N."/>
            <person name="Elster J."/>
            <person name="Andresson O.S."/>
        </authorList>
    </citation>
    <scope>NUCLEOTIDE SEQUENCE [LARGE SCALE GENOMIC DNA]</scope>
    <source>
        <strain evidence="1 2">CCALA 953</strain>
    </source>
</reference>
<protein>
    <submittedName>
        <fullName evidence="1">Uncharacterized protein</fullName>
    </submittedName>
</protein>
<keyword evidence="2" id="KW-1185">Reference proteome</keyword>
<dbReference type="OrthoDB" id="513318at2"/>
<accession>A0A2A2TG61</accession>
<comment type="caution">
    <text evidence="1">The sequence shown here is derived from an EMBL/GenBank/DDBJ whole genome shotgun (WGS) entry which is preliminary data.</text>
</comment>
<name>A0A2A2TG61_9CYAN</name>
<dbReference type="AlphaFoldDB" id="A0A2A2TG61"/>
<dbReference type="Proteomes" id="UP000218238">
    <property type="component" value="Unassembled WGS sequence"/>
</dbReference>
<organism evidence="1 2">
    <name type="scientific">Brunnivagina elsteri CCALA 953</name>
    <dbReference type="NCBI Taxonomy" id="987040"/>
    <lineage>
        <taxon>Bacteria</taxon>
        <taxon>Bacillati</taxon>
        <taxon>Cyanobacteriota</taxon>
        <taxon>Cyanophyceae</taxon>
        <taxon>Nostocales</taxon>
        <taxon>Calotrichaceae</taxon>
        <taxon>Brunnivagina</taxon>
    </lineage>
</organism>
<dbReference type="RefSeq" id="WP_095722992.1">
    <property type="nucleotide sequence ID" value="NZ_NTFS01000209.1"/>
</dbReference>
<proteinExistence type="predicted"/>
<sequence>MFFSGLKSFLLLQSVVLFLVGLTFFGLGVVNSDNILVASADTVVSPEGVYYHGTPDESINKDINNNYDGNGVVENAKNSLKETADNVREKLNLDEPLPRSTKKFLKSTEERVEKAVEPVTGTRQGYYQLP</sequence>
<evidence type="ECO:0000313" key="1">
    <source>
        <dbReference type="EMBL" id="PAX52703.1"/>
    </source>
</evidence>